<organism evidence="8 9">
    <name type="scientific">Simplicispira metamorpha</name>
    <dbReference type="NCBI Taxonomy" id="80881"/>
    <lineage>
        <taxon>Bacteria</taxon>
        <taxon>Pseudomonadati</taxon>
        <taxon>Pseudomonadota</taxon>
        <taxon>Betaproteobacteria</taxon>
        <taxon>Burkholderiales</taxon>
        <taxon>Comamonadaceae</taxon>
        <taxon>Simplicispira</taxon>
    </lineage>
</organism>
<gene>
    <name evidence="8" type="ORF">EV674_101110</name>
</gene>
<evidence type="ECO:0000256" key="1">
    <source>
        <dbReference type="ARBA" id="ARBA00004141"/>
    </source>
</evidence>
<dbReference type="GO" id="GO:0005886">
    <property type="term" value="C:plasma membrane"/>
    <property type="evidence" value="ECO:0007669"/>
    <property type="project" value="TreeGrafter"/>
</dbReference>
<feature type="transmembrane region" description="Helical" evidence="7">
    <location>
        <begin position="252"/>
        <end position="275"/>
    </location>
</feature>
<dbReference type="PANTHER" id="PTHR42810">
    <property type="entry name" value="PURINE PERMEASE C1399.01C-RELATED"/>
    <property type="match status" value="1"/>
</dbReference>
<dbReference type="InterPro" id="IPR006043">
    <property type="entry name" value="NCS2"/>
</dbReference>
<comment type="caution">
    <text evidence="8">The sequence shown here is derived from an EMBL/GenBank/DDBJ whole genome shotgun (WGS) entry which is preliminary data.</text>
</comment>
<feature type="transmembrane region" description="Helical" evidence="7">
    <location>
        <begin position="205"/>
        <end position="225"/>
    </location>
</feature>
<reference evidence="8 9" key="1">
    <citation type="submission" date="2019-03" db="EMBL/GenBank/DDBJ databases">
        <title>Genomic Encyclopedia of Type Strains, Phase IV (KMG-IV): sequencing the most valuable type-strain genomes for metagenomic binning, comparative biology and taxonomic classification.</title>
        <authorList>
            <person name="Goeker M."/>
        </authorList>
    </citation>
    <scope>NUCLEOTIDE SEQUENCE [LARGE SCALE GENOMIC DNA]</scope>
    <source>
        <strain evidence="8 9">DSM 1837</strain>
    </source>
</reference>
<accession>A0A4R2NGM8</accession>
<evidence type="ECO:0000256" key="2">
    <source>
        <dbReference type="ARBA" id="ARBA00008821"/>
    </source>
</evidence>
<protein>
    <submittedName>
        <fullName evidence="8">Xanthine/uracil permease</fullName>
    </submittedName>
</protein>
<dbReference type="Pfam" id="PF00860">
    <property type="entry name" value="Xan_ur_permease"/>
    <property type="match status" value="1"/>
</dbReference>
<keyword evidence="9" id="KW-1185">Reference proteome</keyword>
<feature type="transmembrane region" description="Helical" evidence="7">
    <location>
        <begin position="332"/>
        <end position="350"/>
    </location>
</feature>
<evidence type="ECO:0000313" key="9">
    <source>
        <dbReference type="Proteomes" id="UP000295182"/>
    </source>
</evidence>
<evidence type="ECO:0000256" key="4">
    <source>
        <dbReference type="ARBA" id="ARBA00022692"/>
    </source>
</evidence>
<evidence type="ECO:0000256" key="7">
    <source>
        <dbReference type="SAM" id="Phobius"/>
    </source>
</evidence>
<feature type="transmembrane region" description="Helical" evidence="7">
    <location>
        <begin position="180"/>
        <end position="198"/>
    </location>
</feature>
<keyword evidence="5 7" id="KW-1133">Transmembrane helix</keyword>
<comment type="similarity">
    <text evidence="2">Belongs to the nucleobase:cation symporter-2 (NCS2) (TC 2.A.40) family.</text>
</comment>
<dbReference type="GO" id="GO:0042907">
    <property type="term" value="F:xanthine transmembrane transporter activity"/>
    <property type="evidence" value="ECO:0007669"/>
    <property type="project" value="TreeGrafter"/>
</dbReference>
<evidence type="ECO:0000256" key="3">
    <source>
        <dbReference type="ARBA" id="ARBA00022448"/>
    </source>
</evidence>
<dbReference type="OrthoDB" id="9805749at2"/>
<feature type="transmembrane region" description="Helical" evidence="7">
    <location>
        <begin position="417"/>
        <end position="440"/>
    </location>
</feature>
<dbReference type="Proteomes" id="UP000295182">
    <property type="component" value="Unassembled WGS sequence"/>
</dbReference>
<dbReference type="RefSeq" id="WP_157983664.1">
    <property type="nucleotide sequence ID" value="NZ_QXNC01000005.1"/>
</dbReference>
<evidence type="ECO:0000313" key="8">
    <source>
        <dbReference type="EMBL" id="TCP20461.1"/>
    </source>
</evidence>
<proteinExistence type="inferred from homology"/>
<comment type="subcellular location">
    <subcellularLocation>
        <location evidence="1">Membrane</location>
        <topology evidence="1">Multi-pass membrane protein</topology>
    </subcellularLocation>
</comment>
<feature type="transmembrane region" description="Helical" evidence="7">
    <location>
        <begin position="67"/>
        <end position="86"/>
    </location>
</feature>
<keyword evidence="6 7" id="KW-0472">Membrane</keyword>
<keyword evidence="4 7" id="KW-0812">Transmembrane</keyword>
<feature type="transmembrane region" description="Helical" evidence="7">
    <location>
        <begin position="143"/>
        <end position="160"/>
    </location>
</feature>
<evidence type="ECO:0000256" key="6">
    <source>
        <dbReference type="ARBA" id="ARBA00023136"/>
    </source>
</evidence>
<feature type="transmembrane region" description="Helical" evidence="7">
    <location>
        <begin position="390"/>
        <end position="411"/>
    </location>
</feature>
<feature type="transmembrane region" description="Helical" evidence="7">
    <location>
        <begin position="356"/>
        <end position="378"/>
    </location>
</feature>
<name>A0A4R2NGM8_9BURK</name>
<evidence type="ECO:0000256" key="5">
    <source>
        <dbReference type="ARBA" id="ARBA00022989"/>
    </source>
</evidence>
<dbReference type="PANTHER" id="PTHR42810:SF2">
    <property type="entry name" value="PURINE PERMEASE C1399.01C-RELATED"/>
    <property type="match status" value="1"/>
</dbReference>
<keyword evidence="3" id="KW-0813">Transport</keyword>
<sequence length="588" mass="59858">MPLLLPRLPPSPVRRRPPELLFAADDRPPRFALLVLAGQHAATAMAFITYVLATAQIAGLDRQGTQSMVAMTLLGMALCTALQAWGGRTGSGALLVHMPNPFMITLVAALVAAHGPGGIAVATLVYGAAALAVGPLVTRMRALFPPAVVGTVICMGGLGLVESAVRHSLGVDAQWRINPVSAAIAASTLGCIIALSVWGGRRTRLLGLMAGIAIGVAVAALTGQLEGLDALRSAPVLALPSVAAPVFRIDPAMVVAIALIAVLSQLDTLGSVIILDKMDDADWKRANMQAVGGGIKANGLGDLACGLLGSFPSCVCSANIALAHATHSTARVIGLATAAMLALVAFMPQATLGLTLIPTPVLGAVELYAAGFLIVSGMELIASRAMDSRGIFAVGLSISAGLATMLMPPLVQAAPEGLRFLLGSGFLVAGLLVIALNLLFRLGTAQRAEQRLDMASSTLHADITGFVEGRGGAWGARRAVVQRAALATLEGAEAIAAAGGRSLVAIRGSFDEFNLDIELLHSGPALALTSAAAHGTAAPHASLLDADDAALDAALLNVSGLLLRHLADRVEVADGGAGPAALRLHFEH</sequence>
<dbReference type="EMBL" id="SLXH01000001">
    <property type="protein sequence ID" value="TCP20461.1"/>
    <property type="molecule type" value="Genomic_DNA"/>
</dbReference>
<feature type="transmembrane region" description="Helical" evidence="7">
    <location>
        <begin position="106"/>
        <end position="131"/>
    </location>
</feature>
<dbReference type="AlphaFoldDB" id="A0A4R2NGM8"/>
<feature type="transmembrane region" description="Helical" evidence="7">
    <location>
        <begin position="31"/>
        <end position="55"/>
    </location>
</feature>